<dbReference type="EMBL" id="LCHM01000034">
    <property type="protein sequence ID" value="KKT36669.1"/>
    <property type="molecule type" value="Genomic_DNA"/>
</dbReference>
<gene>
    <name evidence="1" type="ORF">UW22_C0034G0012</name>
</gene>
<protein>
    <submittedName>
        <fullName evidence="1">Uncharacterized protein</fullName>
    </submittedName>
</protein>
<name>A0A0G1JMK1_9BACT</name>
<dbReference type="Proteomes" id="UP000034617">
    <property type="component" value="Unassembled WGS sequence"/>
</dbReference>
<dbReference type="AlphaFoldDB" id="A0A0G1JMK1"/>
<evidence type="ECO:0000313" key="1">
    <source>
        <dbReference type="EMBL" id="KKT36669.1"/>
    </source>
</evidence>
<sequence>MNTQTSEVTDEEIRKLVVARLHSFPAGRKISIGNDGEFTKDELIKSVEKDDRIGKKIIQVQLSYLQSLKEQRFLEE</sequence>
<reference evidence="1 2" key="1">
    <citation type="journal article" date="2015" name="Nature">
        <title>rRNA introns, odd ribosomes, and small enigmatic genomes across a large radiation of phyla.</title>
        <authorList>
            <person name="Brown C.T."/>
            <person name="Hug L.A."/>
            <person name="Thomas B.C."/>
            <person name="Sharon I."/>
            <person name="Castelle C.J."/>
            <person name="Singh A."/>
            <person name="Wilkins M.J."/>
            <person name="Williams K.H."/>
            <person name="Banfield J.F."/>
        </authorList>
    </citation>
    <scope>NUCLEOTIDE SEQUENCE [LARGE SCALE GENOMIC DNA]</scope>
</reference>
<evidence type="ECO:0000313" key="2">
    <source>
        <dbReference type="Proteomes" id="UP000034617"/>
    </source>
</evidence>
<accession>A0A0G1JMK1</accession>
<organism evidence="1 2">
    <name type="scientific">Candidatus Gottesmanbacteria bacterium GW2011_GWB1_44_11c</name>
    <dbReference type="NCBI Taxonomy" id="1618447"/>
    <lineage>
        <taxon>Bacteria</taxon>
        <taxon>Candidatus Gottesmaniibacteriota</taxon>
    </lineage>
</organism>
<comment type="caution">
    <text evidence="1">The sequence shown here is derived from an EMBL/GenBank/DDBJ whole genome shotgun (WGS) entry which is preliminary data.</text>
</comment>
<proteinExistence type="predicted"/>